<organism evidence="2 3">
    <name type="scientific">Erythroxylum novogranatense</name>
    <dbReference type="NCBI Taxonomy" id="1862640"/>
    <lineage>
        <taxon>Eukaryota</taxon>
        <taxon>Viridiplantae</taxon>
        <taxon>Streptophyta</taxon>
        <taxon>Embryophyta</taxon>
        <taxon>Tracheophyta</taxon>
        <taxon>Spermatophyta</taxon>
        <taxon>Magnoliopsida</taxon>
        <taxon>eudicotyledons</taxon>
        <taxon>Gunneridae</taxon>
        <taxon>Pentapetalae</taxon>
        <taxon>rosids</taxon>
        <taxon>fabids</taxon>
        <taxon>Malpighiales</taxon>
        <taxon>Erythroxylaceae</taxon>
        <taxon>Erythroxylum</taxon>
    </lineage>
</organism>
<name>A0AAV8SE36_9ROSI</name>
<keyword evidence="3" id="KW-1185">Reference proteome</keyword>
<gene>
    <name evidence="2" type="ORF">K2173_014189</name>
</gene>
<dbReference type="PANTHER" id="PTHR31286:SF99">
    <property type="entry name" value="DUF4283 DOMAIN-CONTAINING PROTEIN"/>
    <property type="match status" value="1"/>
</dbReference>
<protein>
    <submittedName>
        <fullName evidence="2">Uncharacterized protein</fullName>
    </submittedName>
</protein>
<dbReference type="EMBL" id="JAIWQS010000011">
    <property type="protein sequence ID" value="KAJ8750274.1"/>
    <property type="molecule type" value="Genomic_DNA"/>
</dbReference>
<evidence type="ECO:0000313" key="2">
    <source>
        <dbReference type="EMBL" id="KAJ8750274.1"/>
    </source>
</evidence>
<proteinExistence type="predicted"/>
<sequence>MGPIDASAPSDWPADEVIDIEDGDVQPSGAIGGGIILSSNLRHKLDLQWTNTVIVKLLRRRIGYRLLSTRLDSKKKMIISKLSRKGPGIPDLPFARYHPQIITALGNLVATTVRIDEATLHQNRGKFARLAVDANLKEPLRHSVKLDGEVLHIAYKGLPQLCFDCERVGYAQEVCPQCPPTSSTAPIQTAGTTPVETMNNAMLENQSKAMFASEKDAAGNGPGYGTWTQGRDVYEEDNVGVPRSSPLNLHPSPITRVDKGKNKAVTTGLIFTSIGTNSYAKKPPKTPQVTQALKSRGESSRSKSQWAPGLQVTFCMQQSNNLENPIILGLRNLMHKKKVLKENKS</sequence>
<dbReference type="Proteomes" id="UP001159364">
    <property type="component" value="Linkage Group LG11"/>
</dbReference>
<dbReference type="PANTHER" id="PTHR31286">
    <property type="entry name" value="GLYCINE-RICH CELL WALL STRUCTURAL PROTEIN 1.8-LIKE"/>
    <property type="match status" value="1"/>
</dbReference>
<evidence type="ECO:0000256" key="1">
    <source>
        <dbReference type="SAM" id="MobiDB-lite"/>
    </source>
</evidence>
<accession>A0AAV8SE36</accession>
<feature type="region of interest" description="Disordered" evidence="1">
    <location>
        <begin position="280"/>
        <end position="306"/>
    </location>
</feature>
<dbReference type="AlphaFoldDB" id="A0AAV8SE36"/>
<comment type="caution">
    <text evidence="2">The sequence shown here is derived from an EMBL/GenBank/DDBJ whole genome shotgun (WGS) entry which is preliminary data.</text>
</comment>
<dbReference type="InterPro" id="IPR040256">
    <property type="entry name" value="At4g02000-like"/>
</dbReference>
<reference evidence="2 3" key="1">
    <citation type="submission" date="2021-09" db="EMBL/GenBank/DDBJ databases">
        <title>Genomic insights and catalytic innovation underlie evolution of tropane alkaloids biosynthesis.</title>
        <authorList>
            <person name="Wang Y.-J."/>
            <person name="Tian T."/>
            <person name="Huang J.-P."/>
            <person name="Huang S.-X."/>
        </authorList>
    </citation>
    <scope>NUCLEOTIDE SEQUENCE [LARGE SCALE GENOMIC DNA]</scope>
    <source>
        <strain evidence="2">KIB-2018</strain>
        <tissue evidence="2">Leaf</tissue>
    </source>
</reference>
<evidence type="ECO:0000313" key="3">
    <source>
        <dbReference type="Proteomes" id="UP001159364"/>
    </source>
</evidence>